<dbReference type="Pfam" id="PF07542">
    <property type="entry name" value="ATP12"/>
    <property type="match status" value="1"/>
</dbReference>
<dbReference type="AlphaFoldDB" id="A0A9Q2NP78"/>
<dbReference type="GeneID" id="62639906"/>
<evidence type="ECO:0000256" key="1">
    <source>
        <dbReference type="ARBA" id="ARBA00008231"/>
    </source>
</evidence>
<evidence type="ECO:0000256" key="2">
    <source>
        <dbReference type="ARBA" id="ARBA00022946"/>
    </source>
</evidence>
<name>A0A9Q2NP78_9RHOB</name>
<protein>
    <submittedName>
        <fullName evidence="4">ATPase</fullName>
    </submittedName>
</protein>
<dbReference type="EMBL" id="JAFBXF010000001">
    <property type="protein sequence ID" value="MBM2415688.1"/>
    <property type="molecule type" value="Genomic_DNA"/>
</dbReference>
<dbReference type="SUPFAM" id="SSF160909">
    <property type="entry name" value="ATP12-like"/>
    <property type="match status" value="1"/>
</dbReference>
<dbReference type="OrthoDB" id="9797825at2"/>
<dbReference type="PANTHER" id="PTHR21013">
    <property type="entry name" value="ATP SYNTHASE MITOCHONDRIAL F1 COMPLEX ASSEMBLY FACTOR 2/ATP12 PROTEIN, MITOCHONDRIAL PRECURSOR"/>
    <property type="match status" value="1"/>
</dbReference>
<keyword evidence="2" id="KW-0809">Transit peptide</keyword>
<organism evidence="4 6">
    <name type="scientific">Marivita cryptomonadis</name>
    <dbReference type="NCBI Taxonomy" id="505252"/>
    <lineage>
        <taxon>Bacteria</taxon>
        <taxon>Pseudomonadati</taxon>
        <taxon>Pseudomonadota</taxon>
        <taxon>Alphaproteobacteria</taxon>
        <taxon>Rhodobacterales</taxon>
        <taxon>Roseobacteraceae</taxon>
        <taxon>Marivita</taxon>
    </lineage>
</organism>
<evidence type="ECO:0000313" key="5">
    <source>
        <dbReference type="EMBL" id="MBM2415688.1"/>
    </source>
</evidence>
<dbReference type="EMBL" id="JAFBXE010000001">
    <property type="protein sequence ID" value="MBM2411021.1"/>
    <property type="molecule type" value="Genomic_DNA"/>
</dbReference>
<dbReference type="Gene3D" id="1.10.3580.10">
    <property type="entry name" value="ATP12 ATPase"/>
    <property type="match status" value="1"/>
</dbReference>
<keyword evidence="7" id="KW-1185">Reference proteome</keyword>
<keyword evidence="3" id="KW-0143">Chaperone</keyword>
<dbReference type="InterPro" id="IPR023335">
    <property type="entry name" value="ATP12_ortho_dom_sf"/>
</dbReference>
<reference evidence="4 7" key="1">
    <citation type="submission" date="2021-01" db="EMBL/GenBank/DDBJ databases">
        <title>Diatom-associated Roseobacters Show Island Model of Population Structure.</title>
        <authorList>
            <person name="Qu L."/>
            <person name="Feng X."/>
            <person name="Chen Y."/>
            <person name="Li L."/>
            <person name="Wang X."/>
            <person name="Hu Z."/>
            <person name="Wang H."/>
            <person name="Luo H."/>
        </authorList>
    </citation>
    <scope>NUCLEOTIDE SEQUENCE</scope>
    <source>
        <strain evidence="5 7">CC28-63</strain>
        <strain evidence="4">CC28-69</strain>
    </source>
</reference>
<comment type="similarity">
    <text evidence="1">Belongs to the ATP12 family.</text>
</comment>
<dbReference type="RefSeq" id="WP_085628196.1">
    <property type="nucleotide sequence ID" value="NZ_JAFBWU010000001.1"/>
</dbReference>
<dbReference type="InterPro" id="IPR042272">
    <property type="entry name" value="ATP12_ATP_synth-F1-assembly_N"/>
</dbReference>
<dbReference type="InterPro" id="IPR011419">
    <property type="entry name" value="ATP12_ATP_synth-F1-assembly"/>
</dbReference>
<sequence>MSEWAPKRFWKSADILITDHGFGVVLDGRPVRTPAKAVLHVPSRSIAERIVQEFDAQNERIDPRTMPFTRTANAAVDKVAVQHADVADMLADYGDSDLLCYRAEAPDELVARQNDMWDPLLDWAARQMNARLEPRVGVMHAPQDTAAVTALRKRVHALTEFELAAFHDLVAISGSLVIGFAAKAQFKPIEELWAASRVDETWQQEQWGEDEEATEMAEHKKAAFLHASEFMRLLSVQTSD</sequence>
<evidence type="ECO:0000313" key="7">
    <source>
        <dbReference type="Proteomes" id="UP000809440"/>
    </source>
</evidence>
<evidence type="ECO:0000313" key="4">
    <source>
        <dbReference type="EMBL" id="MBM2411021.1"/>
    </source>
</evidence>
<dbReference type="Proteomes" id="UP000755667">
    <property type="component" value="Unassembled WGS sequence"/>
</dbReference>
<proteinExistence type="inferred from homology"/>
<evidence type="ECO:0000313" key="6">
    <source>
        <dbReference type="Proteomes" id="UP000755667"/>
    </source>
</evidence>
<dbReference type="Gene3D" id="3.30.2180.10">
    <property type="entry name" value="ATP12-like"/>
    <property type="match status" value="1"/>
</dbReference>
<evidence type="ECO:0000256" key="3">
    <source>
        <dbReference type="ARBA" id="ARBA00023186"/>
    </source>
</evidence>
<dbReference type="GO" id="GO:0043461">
    <property type="term" value="P:proton-transporting ATP synthase complex assembly"/>
    <property type="evidence" value="ECO:0007669"/>
    <property type="project" value="InterPro"/>
</dbReference>
<gene>
    <name evidence="4" type="ORF">JQX41_01795</name>
    <name evidence="5" type="ORF">JQX48_01795</name>
</gene>
<dbReference type="PANTHER" id="PTHR21013:SF10">
    <property type="entry name" value="ATP SYNTHASE MITOCHONDRIAL F1 COMPLEX ASSEMBLY FACTOR 2"/>
    <property type="match status" value="1"/>
</dbReference>
<comment type="caution">
    <text evidence="4">The sequence shown here is derived from an EMBL/GenBank/DDBJ whole genome shotgun (WGS) entry which is preliminary data.</text>
</comment>
<dbReference type="Proteomes" id="UP000809440">
    <property type="component" value="Unassembled WGS sequence"/>
</dbReference>
<accession>A0A9Q2NP78</accession>